<dbReference type="SMART" id="SM00554">
    <property type="entry name" value="FAS1"/>
    <property type="match status" value="3"/>
</dbReference>
<feature type="domain" description="FAS1" evidence="3">
    <location>
        <begin position="190"/>
        <end position="320"/>
    </location>
</feature>
<dbReference type="Pfam" id="PF18911">
    <property type="entry name" value="PKD_4"/>
    <property type="match status" value="1"/>
</dbReference>
<keyword evidence="1" id="KW-0472">Membrane</keyword>
<feature type="transmembrane region" description="Helical" evidence="1">
    <location>
        <begin position="21"/>
        <end position="40"/>
    </location>
</feature>
<keyword evidence="1" id="KW-1133">Transmembrane helix</keyword>
<name>A0A483CSA3_9EURY</name>
<proteinExistence type="predicted"/>
<dbReference type="SMART" id="SM00089">
    <property type="entry name" value="PKD"/>
    <property type="match status" value="1"/>
</dbReference>
<comment type="caution">
    <text evidence="4">The sequence shown here is derived from an EMBL/GenBank/DDBJ whole genome shotgun (WGS) entry which is preliminary data.</text>
</comment>
<dbReference type="AlphaFoldDB" id="A0A483CSA3"/>
<dbReference type="CDD" id="cd00146">
    <property type="entry name" value="PKD"/>
    <property type="match status" value="1"/>
</dbReference>
<dbReference type="InterPro" id="IPR022409">
    <property type="entry name" value="PKD/Chitinase_dom"/>
</dbReference>
<dbReference type="PANTHER" id="PTHR10900:SF77">
    <property type="entry name" value="FI19380P1"/>
    <property type="match status" value="1"/>
</dbReference>
<dbReference type="EMBL" id="PGCL01000003">
    <property type="protein sequence ID" value="TAJ43965.1"/>
    <property type="molecule type" value="Genomic_DNA"/>
</dbReference>
<gene>
    <name evidence="4" type="ORF">CUJ86_07905</name>
</gene>
<dbReference type="Gene3D" id="2.60.40.10">
    <property type="entry name" value="Immunoglobulins"/>
    <property type="match status" value="1"/>
</dbReference>
<feature type="domain" description="FAS1" evidence="3">
    <location>
        <begin position="412"/>
        <end position="544"/>
    </location>
</feature>
<dbReference type="PANTHER" id="PTHR10900">
    <property type="entry name" value="PERIOSTIN-RELATED"/>
    <property type="match status" value="1"/>
</dbReference>
<dbReference type="InterPro" id="IPR000782">
    <property type="entry name" value="FAS1_domain"/>
</dbReference>
<evidence type="ECO:0000259" key="2">
    <source>
        <dbReference type="PROSITE" id="PS50093"/>
    </source>
</evidence>
<sequence>MEMTDRTVPAHAHERGENMNAIKVMSLFLLAILVITGIAAGEDTYLTGIEGGNLSIYDALSGDSNFTMLVTTLDLTGLNETLSAEGSYTLFAPTDEAINEIPEDVLDLLMNDTVMLEMVLSYHLVNGTYYAADLEQMDTLGTMLGMDVNLTVTDDGIMVNDALIIQSDVTCTNGVIHVIDTVLEPPGTPDYTIYETLGMADNFTTLVTALDATGLNETLNGTEMYTLFAPTDDAFAALPEGVLDGLLNDTPALTDVLLYHVVDGYMDEESLTMMGEVQSLQGTNLTITVTEEGVMVDNALIMVSDVLCRNGVFHVIDAVLVPPVEGAVDFSAEPTEGMAPLDVQFTVNTTIANITKYYWDFGNGYMSTRQDPLFTYHEAGTYNVSLTVTDEMGHTYTEMKMDYIMVEEESGGMSIAETVGGDENFTTLAAALEMTGLDMTLNGSDDYTLFAPTNDAFAALPEGVLDGLLNDTEALTDVLLYHAAADTYMAEDLMGMESLMMLNGMETTITWDEMNESLMIDDATVISADIECTNGVVHVIDMVLQPAAEETA</sequence>
<evidence type="ECO:0008006" key="6">
    <source>
        <dbReference type="Google" id="ProtNLM"/>
    </source>
</evidence>
<dbReference type="GO" id="GO:0005615">
    <property type="term" value="C:extracellular space"/>
    <property type="evidence" value="ECO:0007669"/>
    <property type="project" value="TreeGrafter"/>
</dbReference>
<feature type="domain" description="FAS1" evidence="3">
    <location>
        <begin position="53"/>
        <end position="183"/>
    </location>
</feature>
<dbReference type="SUPFAM" id="SSF82153">
    <property type="entry name" value="FAS1 domain"/>
    <property type="match status" value="3"/>
</dbReference>
<dbReference type="SUPFAM" id="SSF49299">
    <property type="entry name" value="PKD domain"/>
    <property type="match status" value="1"/>
</dbReference>
<dbReference type="RefSeq" id="WP_130647027.1">
    <property type="nucleotide sequence ID" value="NZ_PGCL01000003.1"/>
</dbReference>
<dbReference type="FunFam" id="2.30.180.10:FF:000032">
    <property type="entry name" value="Fasciclin domain-containing protein, putative"/>
    <property type="match status" value="2"/>
</dbReference>
<dbReference type="InterPro" id="IPR036378">
    <property type="entry name" value="FAS1_dom_sf"/>
</dbReference>
<dbReference type="InterPro" id="IPR013783">
    <property type="entry name" value="Ig-like_fold"/>
</dbReference>
<reference evidence="4 5" key="1">
    <citation type="submission" date="2017-11" db="EMBL/GenBank/DDBJ databases">
        <title>Isolation and Characterization of Methanofollis Species from Methane Seep Offshore SW Taiwan.</title>
        <authorList>
            <person name="Teng N.-H."/>
            <person name="Lai M.-C."/>
            <person name="Chen S.-C."/>
        </authorList>
    </citation>
    <scope>NUCLEOTIDE SEQUENCE [LARGE SCALE GENOMIC DNA]</scope>
    <source>
        <strain evidence="4 5">FWC-SCC2</strain>
    </source>
</reference>
<protein>
    <recommendedName>
        <fullName evidence="6">PKD domain-containing protein</fullName>
    </recommendedName>
</protein>
<evidence type="ECO:0000313" key="5">
    <source>
        <dbReference type="Proteomes" id="UP000292580"/>
    </source>
</evidence>
<accession>A0A483CSA3</accession>
<evidence type="ECO:0000256" key="1">
    <source>
        <dbReference type="SAM" id="Phobius"/>
    </source>
</evidence>
<evidence type="ECO:0000259" key="3">
    <source>
        <dbReference type="PROSITE" id="PS50213"/>
    </source>
</evidence>
<keyword evidence="1" id="KW-0812">Transmembrane</keyword>
<dbReference type="PROSITE" id="PS50093">
    <property type="entry name" value="PKD"/>
    <property type="match status" value="1"/>
</dbReference>
<dbReference type="InterPro" id="IPR000601">
    <property type="entry name" value="PKD_dom"/>
</dbReference>
<keyword evidence="5" id="KW-1185">Reference proteome</keyword>
<dbReference type="PROSITE" id="PS50213">
    <property type="entry name" value="FAS1"/>
    <property type="match status" value="3"/>
</dbReference>
<dbReference type="OrthoDB" id="105895at2157"/>
<feature type="domain" description="PKD" evidence="2">
    <location>
        <begin position="326"/>
        <end position="397"/>
    </location>
</feature>
<dbReference type="FunFam" id="2.60.40.10:FF:000270">
    <property type="entry name" value="Cell surface protein"/>
    <property type="match status" value="1"/>
</dbReference>
<dbReference type="InterPro" id="IPR035986">
    <property type="entry name" value="PKD_dom_sf"/>
</dbReference>
<dbReference type="FunFam" id="2.30.180.10:FF:000014">
    <property type="entry name" value="Stabilin 1"/>
    <property type="match status" value="1"/>
</dbReference>
<organism evidence="4 5">
    <name type="scientific">Methanofollis fontis</name>
    <dbReference type="NCBI Taxonomy" id="2052832"/>
    <lineage>
        <taxon>Archaea</taxon>
        <taxon>Methanobacteriati</taxon>
        <taxon>Methanobacteriota</taxon>
        <taxon>Stenosarchaea group</taxon>
        <taxon>Methanomicrobia</taxon>
        <taxon>Methanomicrobiales</taxon>
        <taxon>Methanomicrobiaceae</taxon>
        <taxon>Methanofollis</taxon>
    </lineage>
</organism>
<evidence type="ECO:0000313" key="4">
    <source>
        <dbReference type="EMBL" id="TAJ43965.1"/>
    </source>
</evidence>
<dbReference type="Pfam" id="PF02469">
    <property type="entry name" value="Fasciclin"/>
    <property type="match status" value="3"/>
</dbReference>
<dbReference type="Gene3D" id="2.30.180.10">
    <property type="entry name" value="FAS1 domain"/>
    <property type="match status" value="3"/>
</dbReference>
<dbReference type="Proteomes" id="UP000292580">
    <property type="component" value="Unassembled WGS sequence"/>
</dbReference>
<dbReference type="InterPro" id="IPR050904">
    <property type="entry name" value="Adhesion/Biosynth-related"/>
</dbReference>